<keyword evidence="2" id="KW-0489">Methyltransferase</keyword>
<dbReference type="Proteomes" id="UP000194003">
    <property type="component" value="Unassembled WGS sequence"/>
</dbReference>
<dbReference type="GO" id="GO:0032259">
    <property type="term" value="P:methylation"/>
    <property type="evidence" value="ECO:0007669"/>
    <property type="project" value="UniProtKB-KW"/>
</dbReference>
<evidence type="ECO:0000313" key="2">
    <source>
        <dbReference type="EMBL" id="OSM02237.1"/>
    </source>
</evidence>
<sequence length="311" mass="34581">MSEATLADWMIPLLRCPLHPEQALSGSDVAALHCPQCAQAFPLASNGDGQTIADLRALGQPSSHAVTFHYPMNILDNARIAALGRATRAEFDAPQTWALRKVYASKLHKEILYYIEQFRRDFPSDAPILDLGCGGGGNADYLAAQGLTHVLRGDFDPAARAHLLLDAHRLPFADASFDAILTTAVIEHLQNPFLAFYEMSRVLKPGGRIIATGSFWESWHGGSCFHFTPEGLHQLCQHAGLALDDIWSGWGFIPAVMRHALRVPHSWRPFTYRLQSAYDWWLTRRQGVSAPHWHRMKTSGSFGVHAIKPQE</sequence>
<keyword evidence="3" id="KW-1185">Reference proteome</keyword>
<organism evidence="2 3">
    <name type="scientific">Magnetofaba australis IT-1</name>
    <dbReference type="NCBI Taxonomy" id="1434232"/>
    <lineage>
        <taxon>Bacteria</taxon>
        <taxon>Pseudomonadati</taxon>
        <taxon>Pseudomonadota</taxon>
        <taxon>Magnetococcia</taxon>
        <taxon>Magnetococcales</taxon>
        <taxon>Magnetococcaceae</taxon>
        <taxon>Magnetofaba</taxon>
    </lineage>
</organism>
<dbReference type="InterPro" id="IPR013216">
    <property type="entry name" value="Methyltransf_11"/>
</dbReference>
<dbReference type="AlphaFoldDB" id="A0A1Y2K3I2"/>
<dbReference type="GO" id="GO:0008757">
    <property type="term" value="F:S-adenosylmethionine-dependent methyltransferase activity"/>
    <property type="evidence" value="ECO:0007669"/>
    <property type="project" value="InterPro"/>
</dbReference>
<dbReference type="STRING" id="1434232.MAIT1_02347"/>
<dbReference type="InterPro" id="IPR029063">
    <property type="entry name" value="SAM-dependent_MTases_sf"/>
</dbReference>
<feature type="domain" description="Methyltransferase type 11" evidence="1">
    <location>
        <begin position="129"/>
        <end position="210"/>
    </location>
</feature>
<evidence type="ECO:0000313" key="3">
    <source>
        <dbReference type="Proteomes" id="UP000194003"/>
    </source>
</evidence>
<dbReference type="SUPFAM" id="SSF53335">
    <property type="entry name" value="S-adenosyl-L-methionine-dependent methyltransferases"/>
    <property type="match status" value="1"/>
</dbReference>
<dbReference type="Gene3D" id="3.40.50.150">
    <property type="entry name" value="Vaccinia Virus protein VP39"/>
    <property type="match status" value="1"/>
</dbReference>
<dbReference type="CDD" id="cd02440">
    <property type="entry name" value="AdoMet_MTases"/>
    <property type="match status" value="1"/>
</dbReference>
<dbReference type="Pfam" id="PF08241">
    <property type="entry name" value="Methyltransf_11"/>
    <property type="match status" value="1"/>
</dbReference>
<dbReference type="PANTHER" id="PTHR43591">
    <property type="entry name" value="METHYLTRANSFERASE"/>
    <property type="match status" value="1"/>
</dbReference>
<dbReference type="EMBL" id="LVJN01000020">
    <property type="protein sequence ID" value="OSM02237.1"/>
    <property type="molecule type" value="Genomic_DNA"/>
</dbReference>
<name>A0A1Y2K3I2_9PROT</name>
<protein>
    <submittedName>
        <fullName evidence="2">Putative Methyltransferase type 11</fullName>
    </submittedName>
</protein>
<reference evidence="2 3" key="1">
    <citation type="journal article" date="2016" name="BMC Genomics">
        <title>Combined genomic and structural analyses of a cultured magnetotactic bacterium reveals its niche adaptation to a dynamic environment.</title>
        <authorList>
            <person name="Araujo A.C."/>
            <person name="Morillo V."/>
            <person name="Cypriano J."/>
            <person name="Teixeira L.C."/>
            <person name="Leao P."/>
            <person name="Lyra S."/>
            <person name="Almeida L.G."/>
            <person name="Bazylinski D.A."/>
            <person name="Vasconcellos A.T."/>
            <person name="Abreu F."/>
            <person name="Lins U."/>
        </authorList>
    </citation>
    <scope>NUCLEOTIDE SEQUENCE [LARGE SCALE GENOMIC DNA]</scope>
    <source>
        <strain evidence="2 3">IT-1</strain>
    </source>
</reference>
<dbReference type="PANTHER" id="PTHR43591:SF24">
    <property type="entry name" value="2-METHOXY-6-POLYPRENYL-1,4-BENZOQUINOL METHYLASE, MITOCHONDRIAL"/>
    <property type="match status" value="1"/>
</dbReference>
<gene>
    <name evidence="2" type="ORF">MAIT1_02347</name>
</gene>
<proteinExistence type="predicted"/>
<accession>A0A1Y2K3I2</accession>
<evidence type="ECO:0000259" key="1">
    <source>
        <dbReference type="Pfam" id="PF08241"/>
    </source>
</evidence>
<keyword evidence="2" id="KW-0808">Transferase</keyword>
<dbReference type="RefSeq" id="WP_198947925.1">
    <property type="nucleotide sequence ID" value="NZ_LVJN01000020.1"/>
</dbReference>
<comment type="caution">
    <text evidence="2">The sequence shown here is derived from an EMBL/GenBank/DDBJ whole genome shotgun (WGS) entry which is preliminary data.</text>
</comment>